<dbReference type="InterPro" id="IPR026983">
    <property type="entry name" value="DHC"/>
</dbReference>
<sequence>MLPHTLSQKLSAELIDSQTTQPHDTSSSNLSAPSPSPSETDLHLSSPTIDSHDNLPIPPHIAVFDQEEDDIITPEPISPEQLRRIQVAKLKLQVALLQASLSGILPRDPEHQSLEIDQKTLTTLKVRLSQITQEETTQIDTEDESAYASVLLSQKRSEQRDIRRKKLLIGIALVLSFAPNDLVGSLISFGMIIIVLVLSAEMERKWKATLEELENLRAIYDEPPEDQTPTTPQPFNILDAILRIYDQVKDWITAHPDLKKNLLLTFFLYFVFSFVVDSFLKDTPLESISFGICVSMLIVSLLLELIHNGAPSPFSYFNLHTSLLRRIVMWILTAFLIPFHNFDPTQVFPKPLPIQIDPNSDEEQFHTTRRSNRSGVWSCYDEFNRMGVEVLSYFAQQLQEILTALEETCGVFVTVNSGDADRSELPDNLKTLFCPVAVMVPDSAMIIQISLCTVGFTYPLTLAQKIDTVYTLSMQQLSRQAHDGVVSSLVMRAENDESLDEKWIIFDRQADSLRIDSLNSVLTLTNQVRFTFPQSDISKLQWVKSEDTFPIPACMYPVGDRETAGDWDPVGGGKGPCRG</sequence>
<comment type="caution">
    <text evidence="4">The sequence shown here is derived from an EMBL/GenBank/DDBJ whole genome shotgun (WGS) entry which is preliminary data.</text>
</comment>
<dbReference type="InterPro" id="IPR035699">
    <property type="entry name" value="AAA_6"/>
</dbReference>
<dbReference type="Proteomes" id="UP001281761">
    <property type="component" value="Unassembled WGS sequence"/>
</dbReference>
<evidence type="ECO:0000259" key="3">
    <source>
        <dbReference type="Pfam" id="PF12774"/>
    </source>
</evidence>
<accession>A0ABQ9XWM0</accession>
<name>A0ABQ9XWM0_9EUKA</name>
<evidence type="ECO:0000313" key="4">
    <source>
        <dbReference type="EMBL" id="KAK2955889.1"/>
    </source>
</evidence>
<dbReference type="PANTHER" id="PTHR22878">
    <property type="entry name" value="DYNEIN HEAVY CHAIN 6, AXONEMAL-LIKE-RELATED"/>
    <property type="match status" value="1"/>
</dbReference>
<dbReference type="Gene3D" id="1.10.8.710">
    <property type="match status" value="1"/>
</dbReference>
<gene>
    <name evidence="4" type="ORF">BLNAU_9240</name>
</gene>
<dbReference type="EMBL" id="JARBJD010000062">
    <property type="protein sequence ID" value="KAK2955889.1"/>
    <property type="molecule type" value="Genomic_DNA"/>
</dbReference>
<keyword evidence="2" id="KW-0472">Membrane</keyword>
<feature type="transmembrane region" description="Helical" evidence="2">
    <location>
        <begin position="323"/>
        <end position="342"/>
    </location>
</feature>
<feature type="transmembrane region" description="Helical" evidence="2">
    <location>
        <begin position="262"/>
        <end position="280"/>
    </location>
</feature>
<feature type="transmembrane region" description="Helical" evidence="2">
    <location>
        <begin position="287"/>
        <end position="303"/>
    </location>
</feature>
<organism evidence="4 5">
    <name type="scientific">Blattamonas nauphoetae</name>
    <dbReference type="NCBI Taxonomy" id="2049346"/>
    <lineage>
        <taxon>Eukaryota</taxon>
        <taxon>Metamonada</taxon>
        <taxon>Preaxostyla</taxon>
        <taxon>Oxymonadida</taxon>
        <taxon>Blattamonas</taxon>
    </lineage>
</organism>
<keyword evidence="2" id="KW-1133">Transmembrane helix</keyword>
<evidence type="ECO:0000256" key="2">
    <source>
        <dbReference type="SAM" id="Phobius"/>
    </source>
</evidence>
<feature type="region of interest" description="Disordered" evidence="1">
    <location>
        <begin position="16"/>
        <end position="59"/>
    </location>
</feature>
<dbReference type="Gene3D" id="3.40.50.300">
    <property type="entry name" value="P-loop containing nucleotide triphosphate hydrolases"/>
    <property type="match status" value="1"/>
</dbReference>
<feature type="domain" description="Dynein heavy chain hydrolytic ATP-binding dynein motor region" evidence="3">
    <location>
        <begin position="373"/>
        <end position="482"/>
    </location>
</feature>
<dbReference type="InterPro" id="IPR027417">
    <property type="entry name" value="P-loop_NTPase"/>
</dbReference>
<feature type="transmembrane region" description="Helical" evidence="2">
    <location>
        <begin position="167"/>
        <end position="200"/>
    </location>
</feature>
<reference evidence="4 5" key="1">
    <citation type="journal article" date="2022" name="bioRxiv">
        <title>Genomics of Preaxostyla Flagellates Illuminates Evolutionary Transitions and the Path Towards Mitochondrial Loss.</title>
        <authorList>
            <person name="Novak L.V.F."/>
            <person name="Treitli S.C."/>
            <person name="Pyrih J."/>
            <person name="Halakuc P."/>
            <person name="Pipaliya S.V."/>
            <person name="Vacek V."/>
            <person name="Brzon O."/>
            <person name="Soukal P."/>
            <person name="Eme L."/>
            <person name="Dacks J.B."/>
            <person name="Karnkowska A."/>
            <person name="Elias M."/>
            <person name="Hampl V."/>
        </authorList>
    </citation>
    <scope>NUCLEOTIDE SEQUENCE [LARGE SCALE GENOMIC DNA]</scope>
    <source>
        <strain evidence="4">NAU3</strain>
        <tissue evidence="4">Gut</tissue>
    </source>
</reference>
<feature type="compositionally biased region" description="Polar residues" evidence="1">
    <location>
        <begin position="16"/>
        <end position="25"/>
    </location>
</feature>
<dbReference type="InterPro" id="IPR043157">
    <property type="entry name" value="Dynein_AAA1S"/>
</dbReference>
<protein>
    <submittedName>
        <fullName evidence="4">Dynein axonemal heavy chain 2</fullName>
    </submittedName>
</protein>
<proteinExistence type="predicted"/>
<keyword evidence="2" id="KW-0812">Transmembrane</keyword>
<dbReference type="Pfam" id="PF12774">
    <property type="entry name" value="AAA_6"/>
    <property type="match status" value="1"/>
</dbReference>
<evidence type="ECO:0000256" key="1">
    <source>
        <dbReference type="SAM" id="MobiDB-lite"/>
    </source>
</evidence>
<keyword evidence="5" id="KW-1185">Reference proteome</keyword>
<dbReference type="PANTHER" id="PTHR22878:SF73">
    <property type="entry name" value="DYNEIN AXONEMAL HEAVY CHAIN 1"/>
    <property type="match status" value="1"/>
</dbReference>
<evidence type="ECO:0000313" key="5">
    <source>
        <dbReference type="Proteomes" id="UP001281761"/>
    </source>
</evidence>